<name>R7RVL9_STEHR</name>
<evidence type="ECO:0000313" key="3">
    <source>
        <dbReference type="Proteomes" id="UP000053927"/>
    </source>
</evidence>
<feature type="compositionally biased region" description="Polar residues" evidence="1">
    <location>
        <begin position="638"/>
        <end position="652"/>
    </location>
</feature>
<dbReference type="EMBL" id="JH687411">
    <property type="protein sequence ID" value="EIM79114.1"/>
    <property type="molecule type" value="Genomic_DNA"/>
</dbReference>
<keyword evidence="3" id="KW-1185">Reference proteome</keyword>
<gene>
    <name evidence="2" type="ORF">STEHIDRAFT_116795</name>
</gene>
<evidence type="ECO:0000313" key="2">
    <source>
        <dbReference type="EMBL" id="EIM79114.1"/>
    </source>
</evidence>
<organism evidence="2 3">
    <name type="scientific">Stereum hirsutum (strain FP-91666)</name>
    <name type="common">White-rot fungus</name>
    <dbReference type="NCBI Taxonomy" id="721885"/>
    <lineage>
        <taxon>Eukaryota</taxon>
        <taxon>Fungi</taxon>
        <taxon>Dikarya</taxon>
        <taxon>Basidiomycota</taxon>
        <taxon>Agaricomycotina</taxon>
        <taxon>Agaricomycetes</taxon>
        <taxon>Russulales</taxon>
        <taxon>Stereaceae</taxon>
        <taxon>Stereum</taxon>
    </lineage>
</organism>
<reference evidence="3" key="1">
    <citation type="journal article" date="2012" name="Science">
        <title>The Paleozoic origin of enzymatic lignin decomposition reconstructed from 31 fungal genomes.</title>
        <authorList>
            <person name="Floudas D."/>
            <person name="Binder M."/>
            <person name="Riley R."/>
            <person name="Barry K."/>
            <person name="Blanchette R.A."/>
            <person name="Henrissat B."/>
            <person name="Martinez A.T."/>
            <person name="Otillar R."/>
            <person name="Spatafora J.W."/>
            <person name="Yadav J.S."/>
            <person name="Aerts A."/>
            <person name="Benoit I."/>
            <person name="Boyd A."/>
            <person name="Carlson A."/>
            <person name="Copeland A."/>
            <person name="Coutinho P.M."/>
            <person name="de Vries R.P."/>
            <person name="Ferreira P."/>
            <person name="Findley K."/>
            <person name="Foster B."/>
            <person name="Gaskell J."/>
            <person name="Glotzer D."/>
            <person name="Gorecki P."/>
            <person name="Heitman J."/>
            <person name="Hesse C."/>
            <person name="Hori C."/>
            <person name="Igarashi K."/>
            <person name="Jurgens J.A."/>
            <person name="Kallen N."/>
            <person name="Kersten P."/>
            <person name="Kohler A."/>
            <person name="Kuees U."/>
            <person name="Kumar T.K.A."/>
            <person name="Kuo A."/>
            <person name="LaButti K."/>
            <person name="Larrondo L.F."/>
            <person name="Lindquist E."/>
            <person name="Ling A."/>
            <person name="Lombard V."/>
            <person name="Lucas S."/>
            <person name="Lundell T."/>
            <person name="Martin R."/>
            <person name="McLaughlin D.J."/>
            <person name="Morgenstern I."/>
            <person name="Morin E."/>
            <person name="Murat C."/>
            <person name="Nagy L.G."/>
            <person name="Nolan M."/>
            <person name="Ohm R.A."/>
            <person name="Patyshakuliyeva A."/>
            <person name="Rokas A."/>
            <person name="Ruiz-Duenas F.J."/>
            <person name="Sabat G."/>
            <person name="Salamov A."/>
            <person name="Samejima M."/>
            <person name="Schmutz J."/>
            <person name="Slot J.C."/>
            <person name="St John F."/>
            <person name="Stenlid J."/>
            <person name="Sun H."/>
            <person name="Sun S."/>
            <person name="Syed K."/>
            <person name="Tsang A."/>
            <person name="Wiebenga A."/>
            <person name="Young D."/>
            <person name="Pisabarro A."/>
            <person name="Eastwood D.C."/>
            <person name="Martin F."/>
            <person name="Cullen D."/>
            <person name="Grigoriev I.V."/>
            <person name="Hibbett D.S."/>
        </authorList>
    </citation>
    <scope>NUCLEOTIDE SEQUENCE [LARGE SCALE GENOMIC DNA]</scope>
    <source>
        <strain evidence="3">FP-91666</strain>
    </source>
</reference>
<feature type="region of interest" description="Disordered" evidence="1">
    <location>
        <begin position="52"/>
        <end position="76"/>
    </location>
</feature>
<dbReference type="GeneID" id="18795988"/>
<dbReference type="Proteomes" id="UP000053927">
    <property type="component" value="Unassembled WGS sequence"/>
</dbReference>
<feature type="region of interest" description="Disordered" evidence="1">
    <location>
        <begin position="684"/>
        <end position="716"/>
    </location>
</feature>
<feature type="compositionally biased region" description="Polar residues" evidence="1">
    <location>
        <begin position="691"/>
        <end position="711"/>
    </location>
</feature>
<sequence length="766" mass="85900">MQGLADVNPVHTLSLCGMTCMRIKDYEWICKVVERAERGDISITSTSLLVTGDDDDSQSVSSISSVEDSEDSEEEPFRFMEYEFLPRPDKVSRIYGETYFSGANDQPEKTQLMLWLEPTYLKQTPQPSIMLTSYAHFVDINGAVPGVRVGSDMRVYQKFMPIAHRLAVMEMMVIAKGWMYVLVFVYGDEYGDEPNIADKMAVLRVPAELTGRPNEQYDDALEIDAEEVGWLHIGEENKFDVAVTFPSSHPFTIVDTIVYDIPDTSMEPDLAVVRRGAKVDVQRNSLAPIDFQYYIDLELLQILRSFINLYEPSNLITVTHWPVCGVLGTFPLRILYSGQSCLSASFKSLSFYLVRYQQFWFSLRLGQQHVKYVALVMYLSTPTANWEERSARKLIMGKETLAPRDNPDSPFSSSQFLLPSFRHDYIFNVEYSDSDLWRNMPGAFPGLDIDITTDMFPMCASWWKASVGPLLARSPAELIFVSTVKGDESTGTVTRVGLLRVSVMSVPKEYQNENLGEPTMGEIEAGDLSYWTSHHQPPIQECVRLAFPKSYTFPSAMMYDFKVLRPVACLPHLVPHILASSPPTSTTSEARRLLTTTTVHRPSSDRIRGHQTTSPIPRRADDRPSTTSFTSAPAASSIKENLTHPPSTNPNPTLHIRDAQLDPMSSSTQKFTSPYTPAREICPLPRRHGTTHPSTSSLQPPVETTASSPSTLEHHPTFHRQGMVHPVIMSGYDGRPGTSRGRTPSAAWFTSVNDANSGYMLIPHAK</sequence>
<feature type="region of interest" description="Disordered" evidence="1">
    <location>
        <begin position="596"/>
        <end position="658"/>
    </location>
</feature>
<evidence type="ECO:0000256" key="1">
    <source>
        <dbReference type="SAM" id="MobiDB-lite"/>
    </source>
</evidence>
<accession>R7RVL9</accession>
<proteinExistence type="predicted"/>
<dbReference type="RefSeq" id="XP_007311797.1">
    <property type="nucleotide sequence ID" value="XM_007311735.1"/>
</dbReference>
<protein>
    <submittedName>
        <fullName evidence="2">Uncharacterized protein</fullName>
    </submittedName>
</protein>
<dbReference type="KEGG" id="shs:STEHIDRAFT_116795"/>
<feature type="compositionally biased region" description="Low complexity" evidence="1">
    <location>
        <begin position="625"/>
        <end position="637"/>
    </location>
</feature>
<dbReference type="AlphaFoldDB" id="R7RVL9"/>